<dbReference type="InterPro" id="IPR004942">
    <property type="entry name" value="Roadblock/LAMTOR2_dom"/>
</dbReference>
<dbReference type="STRING" id="797473.HMPREF9080_01033"/>
<evidence type="ECO:0000313" key="2">
    <source>
        <dbReference type="EMBL" id="EHM54922.1"/>
    </source>
</evidence>
<dbReference type="Pfam" id="PF03259">
    <property type="entry name" value="Robl_LC7"/>
    <property type="match status" value="1"/>
</dbReference>
<organism evidence="2 3">
    <name type="scientific">Cardiobacterium valvarum F0432</name>
    <dbReference type="NCBI Taxonomy" id="797473"/>
    <lineage>
        <taxon>Bacteria</taxon>
        <taxon>Pseudomonadati</taxon>
        <taxon>Pseudomonadota</taxon>
        <taxon>Gammaproteobacteria</taxon>
        <taxon>Cardiobacteriales</taxon>
        <taxon>Cardiobacteriaceae</taxon>
        <taxon>Cardiobacterium</taxon>
    </lineage>
</organism>
<dbReference type="SMART" id="SM00960">
    <property type="entry name" value="Robl_LC7"/>
    <property type="match status" value="1"/>
</dbReference>
<sequence>MATLEDYRESTFVSYCTRALETFADDTPGVKNVLLATPDGFEIAAHTDDNKHSADNLAAVGSSLFALGSSLISEFDLGNSKSITIDSEKGKVYISAVSVDDKALIILIQSTQSAMLAHILHGANKLADQIANDDAPLLTIPTNTTAAPSQCGAAAFYNDHDHTAHPRR</sequence>
<dbReference type="EMBL" id="AGCM01000054">
    <property type="protein sequence ID" value="EHM54922.1"/>
    <property type="molecule type" value="Genomic_DNA"/>
</dbReference>
<comment type="caution">
    <text evidence="2">The sequence shown here is derived from an EMBL/GenBank/DDBJ whole genome shotgun (WGS) entry which is preliminary data.</text>
</comment>
<gene>
    <name evidence="2" type="ORF">HMPREF9080_01033</name>
</gene>
<dbReference type="HOGENOM" id="CLU_134905_0_0_6"/>
<dbReference type="AlphaFoldDB" id="G9ZE49"/>
<evidence type="ECO:0000313" key="3">
    <source>
        <dbReference type="Proteomes" id="UP000004750"/>
    </source>
</evidence>
<dbReference type="Proteomes" id="UP000004750">
    <property type="component" value="Unassembled WGS sequence"/>
</dbReference>
<proteinExistence type="predicted"/>
<reference evidence="2 3" key="1">
    <citation type="submission" date="2011-08" db="EMBL/GenBank/DDBJ databases">
        <authorList>
            <person name="Weinstock G."/>
            <person name="Sodergren E."/>
            <person name="Clifton S."/>
            <person name="Fulton L."/>
            <person name="Fulton B."/>
            <person name="Courtney L."/>
            <person name="Fronick C."/>
            <person name="Harrison M."/>
            <person name="Strong C."/>
            <person name="Farmer C."/>
            <person name="Delahaunty K."/>
            <person name="Markovic C."/>
            <person name="Hall O."/>
            <person name="Minx P."/>
            <person name="Tomlinson C."/>
            <person name="Mitreva M."/>
            <person name="Hou S."/>
            <person name="Chen J."/>
            <person name="Wollam A."/>
            <person name="Pepin K.H."/>
            <person name="Johnson M."/>
            <person name="Bhonagiri V."/>
            <person name="Zhang X."/>
            <person name="Suruliraj S."/>
            <person name="Warren W."/>
            <person name="Chinwalla A."/>
            <person name="Mardis E.R."/>
            <person name="Wilson R.K."/>
        </authorList>
    </citation>
    <scope>NUCLEOTIDE SEQUENCE [LARGE SCALE GENOMIC DNA]</scope>
    <source>
        <strain evidence="2 3">F0432</strain>
    </source>
</reference>
<protein>
    <submittedName>
        <fullName evidence="2">Roadblock/LC7 domain protein</fullName>
    </submittedName>
</protein>
<dbReference type="Gene3D" id="3.30.450.30">
    <property type="entry name" value="Dynein light chain 2a, cytoplasmic"/>
    <property type="match status" value="1"/>
</dbReference>
<accession>G9ZE49</accession>
<name>G9ZE49_9GAMM</name>
<feature type="domain" description="Roadblock/LAMTOR2" evidence="1">
    <location>
        <begin position="17"/>
        <end position="109"/>
    </location>
</feature>
<evidence type="ECO:0000259" key="1">
    <source>
        <dbReference type="SMART" id="SM00960"/>
    </source>
</evidence>
<dbReference type="SUPFAM" id="SSF103196">
    <property type="entry name" value="Roadblock/LC7 domain"/>
    <property type="match status" value="1"/>
</dbReference>
<dbReference type="RefSeq" id="WP_006985052.1">
    <property type="nucleotide sequence ID" value="NZ_JH417913.1"/>
</dbReference>